<evidence type="ECO:0000313" key="1">
    <source>
        <dbReference type="EMBL" id="OEJ21401.1"/>
    </source>
</evidence>
<comment type="caution">
    <text evidence="1">The sequence shown here is derived from an EMBL/GenBank/DDBJ whole genome shotgun (WGS) entry which is preliminary data.</text>
</comment>
<name>A0A1E5NZ06_9ACTN</name>
<protein>
    <recommendedName>
        <fullName evidence="3">DNA primase/polymerase bifunctional N-terminal domain-containing protein</fullName>
    </recommendedName>
</protein>
<gene>
    <name evidence="1" type="ORF">AS594_38140</name>
</gene>
<dbReference type="EMBL" id="MEHJ01000002">
    <property type="protein sequence ID" value="OEJ21401.1"/>
    <property type="molecule type" value="Genomic_DNA"/>
</dbReference>
<dbReference type="AlphaFoldDB" id="A0A1E5NZ06"/>
<organism evidence="1 2">
    <name type="scientific">Streptomyces agglomeratus</name>
    <dbReference type="NCBI Taxonomy" id="285458"/>
    <lineage>
        <taxon>Bacteria</taxon>
        <taxon>Bacillati</taxon>
        <taxon>Actinomycetota</taxon>
        <taxon>Actinomycetes</taxon>
        <taxon>Kitasatosporales</taxon>
        <taxon>Streptomycetaceae</taxon>
        <taxon>Streptomyces</taxon>
    </lineage>
</organism>
<dbReference type="RefSeq" id="WP_069934096.1">
    <property type="nucleotide sequence ID" value="NZ_MEHJ01000002.1"/>
</dbReference>
<accession>A0A1E5NZ06</accession>
<proteinExistence type="predicted"/>
<keyword evidence="2" id="KW-1185">Reference proteome</keyword>
<dbReference type="Proteomes" id="UP000095759">
    <property type="component" value="Unassembled WGS sequence"/>
</dbReference>
<reference evidence="1 2" key="1">
    <citation type="submission" date="2016-08" db="EMBL/GenBank/DDBJ databases">
        <title>Complete genome sequence of Streptomyces agglomeratus strain 6-3-2, a novel anti-MRSA actinomycete isolated from Wuli of Tebit, China.</title>
        <authorList>
            <person name="Chen X."/>
        </authorList>
    </citation>
    <scope>NUCLEOTIDE SEQUENCE [LARGE SCALE GENOMIC DNA]</scope>
    <source>
        <strain evidence="1 2">6-3-2</strain>
    </source>
</reference>
<sequence length="157" mass="16954">MGSTTRAMEWLADAALDPVACSRQWRRHQPNVVLLPAGRRWDVVITPEHLGFALLRGISACRLRPGPVLLDACAKLTGFFVPPGTTACWLASGIRCAGAGAWIATPWPRPAPGRLQWLVLPDGTGALNDLTALEHLLHDATTRYLASTDAVKSGRVR</sequence>
<evidence type="ECO:0000313" key="2">
    <source>
        <dbReference type="Proteomes" id="UP000095759"/>
    </source>
</evidence>
<evidence type="ECO:0008006" key="3">
    <source>
        <dbReference type="Google" id="ProtNLM"/>
    </source>
</evidence>
<dbReference type="OrthoDB" id="3852429at2"/>